<feature type="region of interest" description="Disordered" evidence="1">
    <location>
        <begin position="1"/>
        <end position="26"/>
    </location>
</feature>
<comment type="caution">
    <text evidence="2">The sequence shown here is derived from an EMBL/GenBank/DDBJ whole genome shotgun (WGS) entry which is preliminary data.</text>
</comment>
<gene>
    <name evidence="2" type="ORF">OBRU01_27009</name>
</gene>
<evidence type="ECO:0000256" key="1">
    <source>
        <dbReference type="SAM" id="MobiDB-lite"/>
    </source>
</evidence>
<keyword evidence="3" id="KW-1185">Reference proteome</keyword>
<organism evidence="2 3">
    <name type="scientific">Operophtera brumata</name>
    <name type="common">Winter moth</name>
    <name type="synonym">Phalaena brumata</name>
    <dbReference type="NCBI Taxonomy" id="104452"/>
    <lineage>
        <taxon>Eukaryota</taxon>
        <taxon>Metazoa</taxon>
        <taxon>Ecdysozoa</taxon>
        <taxon>Arthropoda</taxon>
        <taxon>Hexapoda</taxon>
        <taxon>Insecta</taxon>
        <taxon>Pterygota</taxon>
        <taxon>Neoptera</taxon>
        <taxon>Endopterygota</taxon>
        <taxon>Lepidoptera</taxon>
        <taxon>Glossata</taxon>
        <taxon>Ditrysia</taxon>
        <taxon>Geometroidea</taxon>
        <taxon>Geometridae</taxon>
        <taxon>Larentiinae</taxon>
        <taxon>Operophtera</taxon>
    </lineage>
</organism>
<accession>A0A0L7K2F4</accession>
<evidence type="ECO:0000313" key="2">
    <source>
        <dbReference type="EMBL" id="KOB51863.1"/>
    </source>
</evidence>
<dbReference type="AlphaFoldDB" id="A0A0L7K2F4"/>
<dbReference type="EMBL" id="JTDY01017151">
    <property type="protein sequence ID" value="KOB51863.1"/>
    <property type="molecule type" value="Genomic_DNA"/>
</dbReference>
<evidence type="ECO:0000313" key="3">
    <source>
        <dbReference type="Proteomes" id="UP000037510"/>
    </source>
</evidence>
<dbReference type="Proteomes" id="UP000037510">
    <property type="component" value="Unassembled WGS sequence"/>
</dbReference>
<reference evidence="2 3" key="1">
    <citation type="journal article" date="2015" name="Genome Biol. Evol.">
        <title>The genome of winter moth (Operophtera brumata) provides a genomic perspective on sexual dimorphism and phenology.</title>
        <authorList>
            <person name="Derks M.F."/>
            <person name="Smit S."/>
            <person name="Salis L."/>
            <person name="Schijlen E."/>
            <person name="Bossers A."/>
            <person name="Mateman C."/>
            <person name="Pijl A.S."/>
            <person name="de Ridder D."/>
            <person name="Groenen M.A."/>
            <person name="Visser M.E."/>
            <person name="Megens H.J."/>
        </authorList>
    </citation>
    <scope>NUCLEOTIDE SEQUENCE [LARGE SCALE GENOMIC DNA]</scope>
    <source>
        <strain evidence="2">WM2013NL</strain>
        <tissue evidence="2">Head and thorax</tissue>
    </source>
</reference>
<sequence length="73" mass="8295">MQAVRQDVQAVQHTFHPPADPLRHPAVPLPVLREAVPPEIRHEEAHLYSYWPETISNSTLTNAYKGEDELTAK</sequence>
<protein>
    <submittedName>
        <fullName evidence="2">Uncharacterized protein</fullName>
    </submittedName>
</protein>
<proteinExistence type="predicted"/>
<name>A0A0L7K2F4_OPEBR</name>